<gene>
    <name evidence="6" type="primary">flgL</name>
    <name evidence="6" type="ORF">K8U61_06480</name>
</gene>
<feature type="domain" description="Flagellin C-terminal" evidence="5">
    <location>
        <begin position="217"/>
        <end position="299"/>
    </location>
</feature>
<dbReference type="NCBIfam" id="TIGR02550">
    <property type="entry name" value="flagell_flgL"/>
    <property type="match status" value="1"/>
</dbReference>
<dbReference type="EMBL" id="JAIQZJ010000002">
    <property type="protein sequence ID" value="MBZ5737799.1"/>
    <property type="molecule type" value="Genomic_DNA"/>
</dbReference>
<feature type="domain" description="Flagellin N-terminal" evidence="4">
    <location>
        <begin position="16"/>
        <end position="125"/>
    </location>
</feature>
<evidence type="ECO:0000313" key="7">
    <source>
        <dbReference type="Proteomes" id="UP000780875"/>
    </source>
</evidence>
<dbReference type="PANTHER" id="PTHR42792:SF1">
    <property type="entry name" value="FLAGELLAR HOOK-ASSOCIATED PROTEIN 3"/>
    <property type="match status" value="1"/>
</dbReference>
<dbReference type="Gene3D" id="1.20.1330.10">
    <property type="entry name" value="f41 fragment of flagellin, N-terminal domain"/>
    <property type="match status" value="1"/>
</dbReference>
<evidence type="ECO:0000256" key="2">
    <source>
        <dbReference type="ARBA" id="ARBA00005709"/>
    </source>
</evidence>
<comment type="subcellular location">
    <subcellularLocation>
        <location evidence="1">Bacterial flagellum</location>
    </subcellularLocation>
</comment>
<dbReference type="InterPro" id="IPR001029">
    <property type="entry name" value="Flagellin_N"/>
</dbReference>
<keyword evidence="6" id="KW-0966">Cell projection</keyword>
<name>A0ABS7U9Y6_9ACTN</name>
<dbReference type="PANTHER" id="PTHR42792">
    <property type="entry name" value="FLAGELLIN"/>
    <property type="match status" value="1"/>
</dbReference>
<dbReference type="Pfam" id="PF00669">
    <property type="entry name" value="Flagellin_N"/>
    <property type="match status" value="1"/>
</dbReference>
<keyword evidence="6" id="KW-0282">Flagellum</keyword>
<comment type="caution">
    <text evidence="6">The sequence shown here is derived from an EMBL/GenBank/DDBJ whole genome shotgun (WGS) entry which is preliminary data.</text>
</comment>
<protein>
    <submittedName>
        <fullName evidence="6">Flagellar hook-associated protein FlgL</fullName>
    </submittedName>
</protein>
<keyword evidence="3" id="KW-0975">Bacterial flagellum</keyword>
<dbReference type="InterPro" id="IPR001492">
    <property type="entry name" value="Flagellin"/>
</dbReference>
<proteinExistence type="inferred from homology"/>
<evidence type="ECO:0000256" key="1">
    <source>
        <dbReference type="ARBA" id="ARBA00004365"/>
    </source>
</evidence>
<dbReference type="Proteomes" id="UP000780875">
    <property type="component" value="Unassembled WGS sequence"/>
</dbReference>
<evidence type="ECO:0000313" key="6">
    <source>
        <dbReference type="EMBL" id="MBZ5737799.1"/>
    </source>
</evidence>
<evidence type="ECO:0000259" key="5">
    <source>
        <dbReference type="Pfam" id="PF00700"/>
    </source>
</evidence>
<evidence type="ECO:0000259" key="4">
    <source>
        <dbReference type="Pfam" id="PF00669"/>
    </source>
</evidence>
<accession>A0ABS7U9Y6</accession>
<dbReference type="SUPFAM" id="SSF64518">
    <property type="entry name" value="Phase 1 flagellin"/>
    <property type="match status" value="1"/>
</dbReference>
<dbReference type="InterPro" id="IPR013384">
    <property type="entry name" value="Flagell_FlgL"/>
</dbReference>
<dbReference type="InterPro" id="IPR046358">
    <property type="entry name" value="Flagellin_C"/>
</dbReference>
<keyword evidence="6" id="KW-0969">Cilium</keyword>
<comment type="similarity">
    <text evidence="2">Belongs to the bacterial flagellin family.</text>
</comment>
<dbReference type="Pfam" id="PF00700">
    <property type="entry name" value="Flagellin_C"/>
    <property type="match status" value="1"/>
</dbReference>
<organism evidence="6 7">
    <name type="scientific">Nocardioides mangrovi</name>
    <dbReference type="NCBI Taxonomy" id="2874580"/>
    <lineage>
        <taxon>Bacteria</taxon>
        <taxon>Bacillati</taxon>
        <taxon>Actinomycetota</taxon>
        <taxon>Actinomycetes</taxon>
        <taxon>Propionibacteriales</taxon>
        <taxon>Nocardioidaceae</taxon>
        <taxon>Nocardioides</taxon>
    </lineage>
</organism>
<evidence type="ECO:0000256" key="3">
    <source>
        <dbReference type="ARBA" id="ARBA00023143"/>
    </source>
</evidence>
<keyword evidence="7" id="KW-1185">Reference proteome</keyword>
<reference evidence="6 7" key="1">
    <citation type="submission" date="2021-09" db="EMBL/GenBank/DDBJ databases">
        <title>Whole genome sequence of Nocardioides sp. GBK3QG-3.</title>
        <authorList>
            <person name="Tuo L."/>
        </authorList>
    </citation>
    <scope>NUCLEOTIDE SEQUENCE [LARGE SCALE GENOMIC DNA]</scope>
    <source>
        <strain evidence="6 7">GBK3QG-3</strain>
    </source>
</reference>
<sequence>MSTTRITQSMLMYRSYNGMQTAMDRVASVQEQLTTGRVINRPSDDPTGATIAMRIRSAVNDQTQYVRNANDALGWLNQIDGTLGTVTSQVTRARDLAVQANSGAAGATSREALATEIDQIRAGLISNANVTYLDRPVFGGVTAGGTAYTSDGELSDPDAIGLGTGVVRTVADGTKVRVDIEGPEVFGDDGDNLFDHLTALAAALRSGDLDAVSDNVDALDTDVKRITNVRSDIGARTNRVEQAQSVASDAQLSLNNSLSEVENVDLAKATVDLQLQEVAYQAALAATSRVVQPSLLDFLK</sequence>